<dbReference type="OrthoDB" id="39648at10239"/>
<protein>
    <submittedName>
        <fullName evidence="1">Hyphothetical protein</fullName>
    </submittedName>
</protein>
<sequence length="58" mass="6969">MTEQELRVQQAGDLLHYIEKTLLFEAVFNYWEDRCRVADKIKELHEMAVEPREPYAKS</sequence>
<dbReference type="EMBL" id="KF550303">
    <property type="protein sequence ID" value="AGZ17651.1"/>
    <property type="molecule type" value="Genomic_DNA"/>
</dbReference>
<dbReference type="KEGG" id="vg:17776427"/>
<gene>
    <name evidence="1" type="ORF">4MG_177</name>
</gene>
<dbReference type="Proteomes" id="UP000018620">
    <property type="component" value="Segment"/>
</dbReference>
<accession>V5KSQ4</accession>
<reference evidence="1 2" key="1">
    <citation type="journal article" date="2014" name="Arch. Virol.">
        <title>Complete genome sequence of enterobacteria phage 4MG, a new member of the subgroup "PVP-SE1-like phage" of the "rV5-like viruses".</title>
        <authorList>
            <person name="Kim M."/>
            <person name="Heu S."/>
            <person name="Ryu S."/>
        </authorList>
    </citation>
    <scope>NUCLEOTIDE SEQUENCE [LARGE SCALE GENOMIC DNA]</scope>
</reference>
<dbReference type="RefSeq" id="YP_008857393.1">
    <property type="nucleotide sequence ID" value="NC_022968.1"/>
</dbReference>
<name>V5KSQ4_9CAUD</name>
<organism evidence="1 2">
    <name type="scientific">Escherichia phage 4MG</name>
    <dbReference type="NCBI Taxonomy" id="1391428"/>
    <lineage>
        <taxon>Viruses</taxon>
        <taxon>Duplodnaviria</taxon>
        <taxon>Heunggongvirae</taxon>
        <taxon>Uroviricota</taxon>
        <taxon>Caudoviricetes</taxon>
        <taxon>Vequintavirinae</taxon>
        <taxon>Seunavirus</taxon>
        <taxon>Seunavirus 4MG</taxon>
    </lineage>
</organism>
<evidence type="ECO:0000313" key="1">
    <source>
        <dbReference type="EMBL" id="AGZ17651.1"/>
    </source>
</evidence>
<keyword evidence="2" id="KW-1185">Reference proteome</keyword>
<proteinExistence type="predicted"/>
<evidence type="ECO:0000313" key="2">
    <source>
        <dbReference type="Proteomes" id="UP000018620"/>
    </source>
</evidence>